<dbReference type="Pfam" id="PF08808">
    <property type="entry name" value="RES"/>
    <property type="match status" value="1"/>
</dbReference>
<dbReference type="InterPro" id="IPR014914">
    <property type="entry name" value="RES_dom"/>
</dbReference>
<organism evidence="2">
    <name type="scientific">marine sediment metagenome</name>
    <dbReference type="NCBI Taxonomy" id="412755"/>
    <lineage>
        <taxon>unclassified sequences</taxon>
        <taxon>metagenomes</taxon>
        <taxon>ecological metagenomes</taxon>
    </lineage>
</organism>
<dbReference type="AlphaFoldDB" id="X0YIL0"/>
<sequence length="149" mass="16783">MEVFRIVHNKWSNQLTASGLPARWNSAGIFMIYTASSISLACLENIVHMGSLDLVKPFVTMVISIPDDIKIKELTVKSLPDGWSQTGEIAYLKCRSFGDKWAENAETAILKVPSAIVPFESNYLINPSHPDFYKISIVNEEQFSFDQRI</sequence>
<evidence type="ECO:0000259" key="1">
    <source>
        <dbReference type="SMART" id="SM00953"/>
    </source>
</evidence>
<comment type="caution">
    <text evidence="2">The sequence shown here is derived from an EMBL/GenBank/DDBJ whole genome shotgun (WGS) entry which is preliminary data.</text>
</comment>
<protein>
    <recommendedName>
        <fullName evidence="1">RES domain-containing protein</fullName>
    </recommendedName>
</protein>
<name>X0YIL0_9ZZZZ</name>
<gene>
    <name evidence="2" type="ORF">S01H4_13579</name>
</gene>
<evidence type="ECO:0000313" key="2">
    <source>
        <dbReference type="EMBL" id="GAG55894.1"/>
    </source>
</evidence>
<reference evidence="2" key="1">
    <citation type="journal article" date="2014" name="Front. Microbiol.">
        <title>High frequency of phylogenetically diverse reductive dehalogenase-homologous genes in deep subseafloor sedimentary metagenomes.</title>
        <authorList>
            <person name="Kawai M."/>
            <person name="Futagami T."/>
            <person name="Toyoda A."/>
            <person name="Takaki Y."/>
            <person name="Nishi S."/>
            <person name="Hori S."/>
            <person name="Arai W."/>
            <person name="Tsubouchi T."/>
            <person name="Morono Y."/>
            <person name="Uchiyama I."/>
            <person name="Ito T."/>
            <person name="Fujiyama A."/>
            <person name="Inagaki F."/>
            <person name="Takami H."/>
        </authorList>
    </citation>
    <scope>NUCLEOTIDE SEQUENCE</scope>
    <source>
        <strain evidence="2">Expedition CK06-06</strain>
    </source>
</reference>
<proteinExistence type="predicted"/>
<dbReference type="EMBL" id="BART01005975">
    <property type="protein sequence ID" value="GAG55894.1"/>
    <property type="molecule type" value="Genomic_DNA"/>
</dbReference>
<dbReference type="SMART" id="SM00953">
    <property type="entry name" value="RES"/>
    <property type="match status" value="1"/>
</dbReference>
<feature type="domain" description="RES" evidence="1">
    <location>
        <begin position="16"/>
        <end position="139"/>
    </location>
</feature>
<accession>X0YIL0</accession>